<organism evidence="1 2">
    <name type="scientific">Vibrio phage vB_ValA_R15Z</name>
    <dbReference type="NCBI Taxonomy" id="3044218"/>
    <lineage>
        <taxon>Viruses</taxon>
        <taxon>Duplodnaviria</taxon>
        <taxon>Heunggongvirae</taxon>
        <taxon>Uroviricota</taxon>
        <taxon>Caudoviricetes</taxon>
        <taxon>Autographivirales</taxon>
        <taxon>Autosignataviridae</taxon>
        <taxon>Colwellvirinae</taxon>
        <taxon>Kaohsiungvirus</taxon>
        <taxon>Kaohsiungvirus R15Z</taxon>
    </lineage>
</organism>
<dbReference type="Proteomes" id="UP001180368">
    <property type="component" value="Segment"/>
</dbReference>
<evidence type="ECO:0000313" key="1">
    <source>
        <dbReference type="EMBL" id="WLJ89341.1"/>
    </source>
</evidence>
<dbReference type="EMBL" id="OQ745668">
    <property type="protein sequence ID" value="WLJ89341.1"/>
    <property type="molecule type" value="Genomic_DNA"/>
</dbReference>
<reference evidence="1" key="1">
    <citation type="submission" date="2023-04" db="EMBL/GenBank/DDBJ databases">
        <authorList>
            <person name="Li H."/>
        </authorList>
    </citation>
    <scope>NUCLEOTIDE SEQUENCE</scope>
</reference>
<evidence type="ECO:0000313" key="2">
    <source>
        <dbReference type="Proteomes" id="UP001180368"/>
    </source>
</evidence>
<keyword evidence="2" id="KW-1185">Reference proteome</keyword>
<proteinExistence type="predicted"/>
<name>A0AA49X7H2_9CAUD</name>
<protein>
    <submittedName>
        <fullName evidence="1">Uncharacterized protein</fullName>
    </submittedName>
</protein>
<sequence length="40" mass="4679">MILFLFILLSSCEVSINDEWLLPLVIGETGYHPNHWLHDI</sequence>
<accession>A0AA49X7H2</accession>